<name>A0A0L8HXR8_OCTBM</name>
<dbReference type="AlphaFoldDB" id="A0A0L8HXR8"/>
<dbReference type="EMBL" id="KQ417051">
    <property type="protein sequence ID" value="KOF94028.1"/>
    <property type="molecule type" value="Genomic_DNA"/>
</dbReference>
<reference evidence="1" key="1">
    <citation type="submission" date="2015-07" db="EMBL/GenBank/DDBJ databases">
        <title>MeaNS - Measles Nucleotide Surveillance Program.</title>
        <authorList>
            <person name="Tran T."/>
            <person name="Druce J."/>
        </authorList>
    </citation>
    <scope>NUCLEOTIDE SEQUENCE</scope>
    <source>
        <strain evidence="1">UCB-OBI-ISO-001</strain>
        <tissue evidence="1">Gonad</tissue>
    </source>
</reference>
<proteinExistence type="predicted"/>
<organism evidence="1">
    <name type="scientific">Octopus bimaculoides</name>
    <name type="common">California two-spotted octopus</name>
    <dbReference type="NCBI Taxonomy" id="37653"/>
    <lineage>
        <taxon>Eukaryota</taxon>
        <taxon>Metazoa</taxon>
        <taxon>Spiralia</taxon>
        <taxon>Lophotrochozoa</taxon>
        <taxon>Mollusca</taxon>
        <taxon>Cephalopoda</taxon>
        <taxon>Coleoidea</taxon>
        <taxon>Octopodiformes</taxon>
        <taxon>Octopoda</taxon>
        <taxon>Incirrata</taxon>
        <taxon>Octopodidae</taxon>
        <taxon>Octopus</taxon>
    </lineage>
</organism>
<gene>
    <name evidence="1" type="ORF">OCBIM_22002975mg</name>
</gene>
<protein>
    <submittedName>
        <fullName evidence="1">Uncharacterized protein</fullName>
    </submittedName>
</protein>
<sequence>MRIIDCISYWIVGKIATLDEEAEDFTAMLKKQYLLRSSAVHVAHFPYCSKSFEQKTSSKLLASHAQ</sequence>
<evidence type="ECO:0000313" key="1">
    <source>
        <dbReference type="EMBL" id="KOF94028.1"/>
    </source>
</evidence>
<accession>A0A0L8HXR8</accession>